<protein>
    <submittedName>
        <fullName evidence="2">ParA family protein</fullName>
    </submittedName>
</protein>
<keyword evidence="3" id="KW-1185">Reference proteome</keyword>
<proteinExistence type="predicted"/>
<dbReference type="EMBL" id="JBHUIR010000059">
    <property type="protein sequence ID" value="MFD2261058.1"/>
    <property type="molecule type" value="Genomic_DNA"/>
</dbReference>
<name>A0ABW5DIV2_9HYPH</name>
<evidence type="ECO:0000259" key="1">
    <source>
        <dbReference type="Pfam" id="PF01656"/>
    </source>
</evidence>
<accession>A0ABW5DIV2</accession>
<dbReference type="SUPFAM" id="SSF52540">
    <property type="entry name" value="P-loop containing nucleoside triphosphate hydrolases"/>
    <property type="match status" value="1"/>
</dbReference>
<dbReference type="CDD" id="cd02042">
    <property type="entry name" value="ParAB_family"/>
    <property type="match status" value="1"/>
</dbReference>
<dbReference type="PIRSF" id="PIRSF009320">
    <property type="entry name" value="Nuc_binding_HP_1000"/>
    <property type="match status" value="1"/>
</dbReference>
<organism evidence="2 3">
    <name type="scientific">Chelativorans composti</name>
    <dbReference type="NCBI Taxonomy" id="768533"/>
    <lineage>
        <taxon>Bacteria</taxon>
        <taxon>Pseudomonadati</taxon>
        <taxon>Pseudomonadota</taxon>
        <taxon>Alphaproteobacteria</taxon>
        <taxon>Hyphomicrobiales</taxon>
        <taxon>Phyllobacteriaceae</taxon>
        <taxon>Chelativorans</taxon>
    </lineage>
</organism>
<dbReference type="Pfam" id="PF01656">
    <property type="entry name" value="CbiA"/>
    <property type="match status" value="1"/>
</dbReference>
<gene>
    <name evidence="2" type="ORF">ACFSMZ_15015</name>
</gene>
<dbReference type="InterPro" id="IPR002586">
    <property type="entry name" value="CobQ/CobB/MinD/ParA_Nub-bd_dom"/>
</dbReference>
<dbReference type="RefSeq" id="WP_345098548.1">
    <property type="nucleotide sequence ID" value="NZ_BAABGS010000017.1"/>
</dbReference>
<dbReference type="Proteomes" id="UP001597373">
    <property type="component" value="Unassembled WGS sequence"/>
</dbReference>
<evidence type="ECO:0000313" key="2">
    <source>
        <dbReference type="EMBL" id="MFD2261058.1"/>
    </source>
</evidence>
<comment type="caution">
    <text evidence="2">The sequence shown here is derived from an EMBL/GenBank/DDBJ whole genome shotgun (WGS) entry which is preliminary data.</text>
</comment>
<evidence type="ECO:0000313" key="3">
    <source>
        <dbReference type="Proteomes" id="UP001597373"/>
    </source>
</evidence>
<reference evidence="3" key="1">
    <citation type="journal article" date="2019" name="Int. J. Syst. Evol. Microbiol.">
        <title>The Global Catalogue of Microorganisms (GCM) 10K type strain sequencing project: providing services to taxonomists for standard genome sequencing and annotation.</title>
        <authorList>
            <consortium name="The Broad Institute Genomics Platform"/>
            <consortium name="The Broad Institute Genome Sequencing Center for Infectious Disease"/>
            <person name="Wu L."/>
            <person name="Ma J."/>
        </authorList>
    </citation>
    <scope>NUCLEOTIDE SEQUENCE [LARGE SCALE GENOMIC DNA]</scope>
    <source>
        <strain evidence="3">KCTC 23707</strain>
    </source>
</reference>
<feature type="domain" description="CobQ/CobB/MinD/ParA nucleotide binding" evidence="1">
    <location>
        <begin position="6"/>
        <end position="153"/>
    </location>
</feature>
<dbReference type="Gene3D" id="3.40.50.300">
    <property type="entry name" value="P-loop containing nucleotide triphosphate hydrolases"/>
    <property type="match status" value="1"/>
</dbReference>
<dbReference type="InterPro" id="IPR027417">
    <property type="entry name" value="P-loop_NTPase"/>
</dbReference>
<sequence>MPDLIIACLSQKGGVGKSTLARLIARTYAVAGWSVKICDFNTTQLTSYKWAKLREQNQIEPHIAAEPYTSPTALKRETANLVVADGRPDSDQSSMEIARMADLIVVPTGLPLDDLEPQLMFANELVAKGIPKEKILFVLNKTTESRTAVLEARQYLTSATGFLVAEQDISAKTSYQRAQNHGYALSEVGQNIGTLEEKADLLAAEIVARANELGETV</sequence>